<accession>A0ABX2ER38</accession>
<gene>
    <name evidence="3" type="ORF">HLB44_28615</name>
</gene>
<comment type="caution">
    <text evidence="3">The sequence shown here is derived from an EMBL/GenBank/DDBJ whole genome shotgun (WGS) entry which is preliminary data.</text>
</comment>
<keyword evidence="4" id="KW-1185">Reference proteome</keyword>
<dbReference type="InterPro" id="IPR014729">
    <property type="entry name" value="Rossmann-like_a/b/a_fold"/>
</dbReference>
<dbReference type="CDD" id="cd00293">
    <property type="entry name" value="USP-like"/>
    <property type="match status" value="1"/>
</dbReference>
<dbReference type="InterPro" id="IPR006015">
    <property type="entry name" value="Universal_stress_UspA"/>
</dbReference>
<name>A0ABX2ER38_9BURK</name>
<dbReference type="Gene3D" id="3.40.50.620">
    <property type="entry name" value="HUPs"/>
    <property type="match status" value="1"/>
</dbReference>
<dbReference type="Pfam" id="PF00582">
    <property type="entry name" value="Usp"/>
    <property type="match status" value="1"/>
</dbReference>
<evidence type="ECO:0000259" key="2">
    <source>
        <dbReference type="Pfam" id="PF00582"/>
    </source>
</evidence>
<sequence>MYSNLLVPIDGGALSDKAIAGSIALAQQLGAAITGFVAEPSLPLPAVGRPAHLVERELALHDDRTASHAHDLLGRFERCARDAGVRFSGHHVQSAFVDTAILDAAREHGCDLIVMTTHRRGLLGELLHGACTKAVLARSPVPLLVLH</sequence>
<dbReference type="InterPro" id="IPR006016">
    <property type="entry name" value="UspA"/>
</dbReference>
<dbReference type="PANTHER" id="PTHR46268:SF15">
    <property type="entry name" value="UNIVERSAL STRESS PROTEIN HP_0031"/>
    <property type="match status" value="1"/>
</dbReference>
<evidence type="ECO:0000313" key="4">
    <source>
        <dbReference type="Proteomes" id="UP000737171"/>
    </source>
</evidence>
<feature type="domain" description="UspA" evidence="2">
    <location>
        <begin position="1"/>
        <end position="147"/>
    </location>
</feature>
<reference evidence="3 4" key="1">
    <citation type="submission" date="2020-05" db="EMBL/GenBank/DDBJ databases">
        <title>Aquincola sp. isolate from soil.</title>
        <authorList>
            <person name="Han J."/>
            <person name="Kim D.-U."/>
        </authorList>
    </citation>
    <scope>NUCLEOTIDE SEQUENCE [LARGE SCALE GENOMIC DNA]</scope>
    <source>
        <strain evidence="3 4">S2</strain>
    </source>
</reference>
<evidence type="ECO:0000256" key="1">
    <source>
        <dbReference type="ARBA" id="ARBA00008791"/>
    </source>
</evidence>
<comment type="similarity">
    <text evidence="1">Belongs to the universal stress protein A family.</text>
</comment>
<dbReference type="SUPFAM" id="SSF52402">
    <property type="entry name" value="Adenine nucleotide alpha hydrolases-like"/>
    <property type="match status" value="1"/>
</dbReference>
<evidence type="ECO:0000313" key="3">
    <source>
        <dbReference type="EMBL" id="NRF70976.1"/>
    </source>
</evidence>
<organism evidence="3 4">
    <name type="scientific">Pseudaquabacterium terrae</name>
    <dbReference type="NCBI Taxonomy" id="2732868"/>
    <lineage>
        <taxon>Bacteria</taxon>
        <taxon>Pseudomonadati</taxon>
        <taxon>Pseudomonadota</taxon>
        <taxon>Betaproteobacteria</taxon>
        <taxon>Burkholderiales</taxon>
        <taxon>Sphaerotilaceae</taxon>
        <taxon>Pseudaquabacterium</taxon>
    </lineage>
</organism>
<dbReference type="Proteomes" id="UP000737171">
    <property type="component" value="Unassembled WGS sequence"/>
</dbReference>
<dbReference type="PANTHER" id="PTHR46268">
    <property type="entry name" value="STRESS RESPONSE PROTEIN NHAX"/>
    <property type="match status" value="1"/>
</dbReference>
<dbReference type="RefSeq" id="WP_173131233.1">
    <property type="nucleotide sequence ID" value="NZ_JABRWJ010000010.1"/>
</dbReference>
<dbReference type="EMBL" id="JABRWJ010000010">
    <property type="protein sequence ID" value="NRF70976.1"/>
    <property type="molecule type" value="Genomic_DNA"/>
</dbReference>
<dbReference type="PRINTS" id="PR01438">
    <property type="entry name" value="UNVRSLSTRESS"/>
</dbReference>
<protein>
    <submittedName>
        <fullName evidence="3">Universal stress protein</fullName>
    </submittedName>
</protein>
<proteinExistence type="inferred from homology"/>